<evidence type="ECO:0000313" key="3">
    <source>
        <dbReference type="Proteomes" id="UP000324222"/>
    </source>
</evidence>
<organism evidence="2 3">
    <name type="scientific">Portunus trituberculatus</name>
    <name type="common">Swimming crab</name>
    <name type="synonym">Neptunus trituberculatus</name>
    <dbReference type="NCBI Taxonomy" id="210409"/>
    <lineage>
        <taxon>Eukaryota</taxon>
        <taxon>Metazoa</taxon>
        <taxon>Ecdysozoa</taxon>
        <taxon>Arthropoda</taxon>
        <taxon>Crustacea</taxon>
        <taxon>Multicrustacea</taxon>
        <taxon>Malacostraca</taxon>
        <taxon>Eumalacostraca</taxon>
        <taxon>Eucarida</taxon>
        <taxon>Decapoda</taxon>
        <taxon>Pleocyemata</taxon>
        <taxon>Brachyura</taxon>
        <taxon>Eubrachyura</taxon>
        <taxon>Portunoidea</taxon>
        <taxon>Portunidae</taxon>
        <taxon>Portuninae</taxon>
        <taxon>Portunus</taxon>
    </lineage>
</organism>
<proteinExistence type="predicted"/>
<evidence type="ECO:0000256" key="1">
    <source>
        <dbReference type="SAM" id="Phobius"/>
    </source>
</evidence>
<dbReference type="EMBL" id="VSRR010003289">
    <property type="protein sequence ID" value="MPC35490.1"/>
    <property type="molecule type" value="Genomic_DNA"/>
</dbReference>
<accession>A0A5B7ELQ6</accession>
<comment type="caution">
    <text evidence="2">The sequence shown here is derived from an EMBL/GenBank/DDBJ whole genome shotgun (WGS) entry which is preliminary data.</text>
</comment>
<keyword evidence="1" id="KW-0472">Membrane</keyword>
<feature type="transmembrane region" description="Helical" evidence="1">
    <location>
        <begin position="20"/>
        <end position="41"/>
    </location>
</feature>
<evidence type="ECO:0000313" key="2">
    <source>
        <dbReference type="EMBL" id="MPC35490.1"/>
    </source>
</evidence>
<reference evidence="2 3" key="1">
    <citation type="submission" date="2019-05" db="EMBL/GenBank/DDBJ databases">
        <title>Another draft genome of Portunus trituberculatus and its Hox gene families provides insights of decapod evolution.</title>
        <authorList>
            <person name="Jeong J.-H."/>
            <person name="Song I."/>
            <person name="Kim S."/>
            <person name="Choi T."/>
            <person name="Kim D."/>
            <person name="Ryu S."/>
            <person name="Kim W."/>
        </authorList>
    </citation>
    <scope>NUCLEOTIDE SEQUENCE [LARGE SCALE GENOMIC DNA]</scope>
    <source>
        <tissue evidence="2">Muscle</tissue>
    </source>
</reference>
<keyword evidence="3" id="KW-1185">Reference proteome</keyword>
<keyword evidence="1" id="KW-1133">Transmembrane helix</keyword>
<keyword evidence="1" id="KW-0812">Transmembrane</keyword>
<name>A0A5B7ELQ6_PORTR</name>
<dbReference type="AlphaFoldDB" id="A0A5B7ELQ6"/>
<gene>
    <name evidence="2" type="ORF">E2C01_028915</name>
</gene>
<dbReference type="Proteomes" id="UP000324222">
    <property type="component" value="Unassembled WGS sequence"/>
</dbReference>
<protein>
    <submittedName>
        <fullName evidence="2">Uncharacterized protein</fullName>
    </submittedName>
</protein>
<feature type="transmembrane region" description="Helical" evidence="1">
    <location>
        <begin position="53"/>
        <end position="73"/>
    </location>
</feature>
<sequence length="152" mass="17357">MVHMATCSDTFIDAQWRRFIKYGLCMVGMGCSVLVFSSWRSVDMFIDAQWRRFIKYGLCMVGMGCSVLVFSSWRSVAASHLVQGRFQCERWHILLNLACDVVAPWLNHLTDSHRMALASFTGTPPRQFQTSSLLLTLRDNTWDNPMSSGPRP</sequence>